<reference evidence="2" key="1">
    <citation type="journal article" date="2014" name="Int. J. Syst. Evol. Microbiol.">
        <title>Complete genome sequence of Corynebacterium casei LMG S-19264T (=DSM 44701T), isolated from a smear-ripened cheese.</title>
        <authorList>
            <consortium name="US DOE Joint Genome Institute (JGI-PGF)"/>
            <person name="Walter F."/>
            <person name="Albersmeier A."/>
            <person name="Kalinowski J."/>
            <person name="Ruckert C."/>
        </authorList>
    </citation>
    <scope>NUCLEOTIDE SEQUENCE</scope>
    <source>
        <strain evidence="2">JCM 31311</strain>
    </source>
</reference>
<evidence type="ECO:0000313" key="2">
    <source>
        <dbReference type="EMBL" id="GGR05301.1"/>
    </source>
</evidence>
<reference evidence="2" key="2">
    <citation type="submission" date="2020-09" db="EMBL/GenBank/DDBJ databases">
        <authorList>
            <person name="Sun Q."/>
            <person name="Ohkuma M."/>
        </authorList>
    </citation>
    <scope>NUCLEOTIDE SEQUENCE</scope>
    <source>
        <strain evidence="2">JCM 31311</strain>
    </source>
</reference>
<evidence type="ECO:0008006" key="4">
    <source>
        <dbReference type="Google" id="ProtNLM"/>
    </source>
</evidence>
<dbReference type="AlphaFoldDB" id="A0A918F3Y1"/>
<proteinExistence type="predicted"/>
<evidence type="ECO:0000313" key="3">
    <source>
        <dbReference type="Proteomes" id="UP000603865"/>
    </source>
</evidence>
<gene>
    <name evidence="2" type="ORF">GCM10008957_17800</name>
</gene>
<dbReference type="Proteomes" id="UP000603865">
    <property type="component" value="Unassembled WGS sequence"/>
</dbReference>
<accession>A0A918F3Y1</accession>
<dbReference type="EMBL" id="BMQL01000007">
    <property type="protein sequence ID" value="GGR05301.1"/>
    <property type="molecule type" value="Genomic_DNA"/>
</dbReference>
<sequence>MKKFLILIPLLSACAPTFTGTNNPTPFKTGQSWRVSSRSALDTTLAPSTTFTITDVASDDGDWKVHGLTASKSDVSIHYNDETPKTSLIYDYSNVDEDGSRARICMIAMKDGASVNSGYAAHIPVSKLFKSSDDSNTTFKDALKKAFDKNSDDTTIGFSTLYTKSIAQAIDDSDNAPCTLELVK</sequence>
<keyword evidence="3" id="KW-1185">Reference proteome</keyword>
<dbReference type="RefSeq" id="WP_189089473.1">
    <property type="nucleotide sequence ID" value="NZ_BMQL01000007.1"/>
</dbReference>
<keyword evidence="1" id="KW-0732">Signal</keyword>
<feature type="chain" id="PRO_5038123377" description="Lipoprotein" evidence="1">
    <location>
        <begin position="20"/>
        <end position="184"/>
    </location>
</feature>
<feature type="signal peptide" evidence="1">
    <location>
        <begin position="1"/>
        <end position="19"/>
    </location>
</feature>
<name>A0A918F3Y1_9DEIO</name>
<organism evidence="2 3">
    <name type="scientific">Deinococcus ruber</name>
    <dbReference type="NCBI Taxonomy" id="1848197"/>
    <lineage>
        <taxon>Bacteria</taxon>
        <taxon>Thermotogati</taxon>
        <taxon>Deinococcota</taxon>
        <taxon>Deinococci</taxon>
        <taxon>Deinococcales</taxon>
        <taxon>Deinococcaceae</taxon>
        <taxon>Deinococcus</taxon>
    </lineage>
</organism>
<protein>
    <recommendedName>
        <fullName evidence="4">Lipoprotein</fullName>
    </recommendedName>
</protein>
<evidence type="ECO:0000256" key="1">
    <source>
        <dbReference type="SAM" id="SignalP"/>
    </source>
</evidence>
<comment type="caution">
    <text evidence="2">The sequence shown here is derived from an EMBL/GenBank/DDBJ whole genome shotgun (WGS) entry which is preliminary data.</text>
</comment>